<accession>A0A818R2U3</accession>
<protein>
    <submittedName>
        <fullName evidence="1">Uncharacterized protein</fullName>
    </submittedName>
</protein>
<proteinExistence type="predicted"/>
<dbReference type="AlphaFoldDB" id="A0A818R2U3"/>
<organism evidence="1 2">
    <name type="scientific">Rotaria sordida</name>
    <dbReference type="NCBI Taxonomy" id="392033"/>
    <lineage>
        <taxon>Eukaryota</taxon>
        <taxon>Metazoa</taxon>
        <taxon>Spiralia</taxon>
        <taxon>Gnathifera</taxon>
        <taxon>Rotifera</taxon>
        <taxon>Eurotatoria</taxon>
        <taxon>Bdelloidea</taxon>
        <taxon>Philodinida</taxon>
        <taxon>Philodinidae</taxon>
        <taxon>Rotaria</taxon>
    </lineage>
</organism>
<evidence type="ECO:0000313" key="1">
    <source>
        <dbReference type="EMBL" id="CAF3650413.1"/>
    </source>
</evidence>
<comment type="caution">
    <text evidence="1">The sequence shown here is derived from an EMBL/GenBank/DDBJ whole genome shotgun (WGS) entry which is preliminary data.</text>
</comment>
<name>A0A818R2U3_9BILA</name>
<sequence length="121" mass="13963">MEKNKPASQLLLSITDDYSILKGLINAYFANVSGLNFTVSSSLLIFFSVDIDAEHEKFIIGEENFQLNYAYVVHRINNDTVQTTTTQVSNRFDTPPLRPRRRFIDSFAWYPSNSKSYEKLQ</sequence>
<evidence type="ECO:0000313" key="2">
    <source>
        <dbReference type="Proteomes" id="UP000663836"/>
    </source>
</evidence>
<reference evidence="1" key="1">
    <citation type="submission" date="2021-02" db="EMBL/GenBank/DDBJ databases">
        <authorList>
            <person name="Nowell W R."/>
        </authorList>
    </citation>
    <scope>NUCLEOTIDE SEQUENCE</scope>
</reference>
<dbReference type="EMBL" id="CAJOBD010000346">
    <property type="protein sequence ID" value="CAF3650413.1"/>
    <property type="molecule type" value="Genomic_DNA"/>
</dbReference>
<gene>
    <name evidence="1" type="ORF">JBS370_LOCUS6318</name>
</gene>
<dbReference type="Proteomes" id="UP000663836">
    <property type="component" value="Unassembled WGS sequence"/>
</dbReference>